<keyword evidence="2" id="KW-0812">Transmembrane</keyword>
<keyword evidence="2" id="KW-0472">Membrane</keyword>
<gene>
    <name evidence="3" type="ORF">FNB15_00055</name>
</gene>
<evidence type="ECO:0000256" key="1">
    <source>
        <dbReference type="SAM" id="MobiDB-lite"/>
    </source>
</evidence>
<dbReference type="OrthoDB" id="7365876at2"/>
<feature type="transmembrane region" description="Helical" evidence="2">
    <location>
        <begin position="17"/>
        <end position="37"/>
    </location>
</feature>
<feature type="compositionally biased region" description="Pro residues" evidence="1">
    <location>
        <begin position="61"/>
        <end position="83"/>
    </location>
</feature>
<feature type="compositionally biased region" description="Polar residues" evidence="1">
    <location>
        <begin position="152"/>
        <end position="163"/>
    </location>
</feature>
<feature type="region of interest" description="Disordered" evidence="1">
    <location>
        <begin position="61"/>
        <end position="178"/>
    </location>
</feature>
<reference evidence="3 4" key="1">
    <citation type="submission" date="2019-07" db="EMBL/GenBank/DDBJ databases">
        <title>Genome sequencing for Ferrovibrio sp. K5.</title>
        <authorList>
            <person name="Park S.-J."/>
        </authorList>
    </citation>
    <scope>NUCLEOTIDE SEQUENCE [LARGE SCALE GENOMIC DNA]</scope>
    <source>
        <strain evidence="3 4">K5</strain>
    </source>
</reference>
<dbReference type="PRINTS" id="PR01217">
    <property type="entry name" value="PRICHEXTENSN"/>
</dbReference>
<keyword evidence="2" id="KW-1133">Transmembrane helix</keyword>
<keyword evidence="4" id="KW-1185">Reference proteome</keyword>
<proteinExistence type="predicted"/>
<feature type="compositionally biased region" description="Low complexity" evidence="1">
    <location>
        <begin position="166"/>
        <end position="177"/>
    </location>
</feature>
<protein>
    <recommendedName>
        <fullName evidence="5">Energy transducer TonB</fullName>
    </recommendedName>
</protein>
<dbReference type="AlphaFoldDB" id="A0A516GW91"/>
<evidence type="ECO:0000313" key="3">
    <source>
        <dbReference type="EMBL" id="QDO95772.1"/>
    </source>
</evidence>
<evidence type="ECO:0000256" key="2">
    <source>
        <dbReference type="SAM" id="Phobius"/>
    </source>
</evidence>
<name>A0A516GW91_9PROT</name>
<accession>A0A516GW91</accession>
<dbReference type="RefSeq" id="WP_144066753.1">
    <property type="nucleotide sequence ID" value="NZ_CP041636.1"/>
</dbReference>
<dbReference type="KEGG" id="fer:FNB15_00055"/>
<evidence type="ECO:0008006" key="5">
    <source>
        <dbReference type="Google" id="ProtNLM"/>
    </source>
</evidence>
<feature type="compositionally biased region" description="Polar residues" evidence="1">
    <location>
        <begin position="99"/>
        <end position="119"/>
    </location>
</feature>
<dbReference type="Proteomes" id="UP000317496">
    <property type="component" value="Chromosome"/>
</dbReference>
<organism evidence="3 4">
    <name type="scientific">Ferrovibrio terrae</name>
    <dbReference type="NCBI Taxonomy" id="2594003"/>
    <lineage>
        <taxon>Bacteria</taxon>
        <taxon>Pseudomonadati</taxon>
        <taxon>Pseudomonadota</taxon>
        <taxon>Alphaproteobacteria</taxon>
        <taxon>Rhodospirillales</taxon>
        <taxon>Rhodospirillaceae</taxon>
        <taxon>Ferrovibrio</taxon>
    </lineage>
</organism>
<sequence>MASFLEYRSQDWDNRRLWVALALSLLLHGLVAILLLIEPWTWRVQPEPPPVLAEFVMPPAPKPAPPPAPQAAPPPPAPTPPTQPRVVEELKDVPPPSVPQLQQAPVTQDPSRAPPSSGQRARPQASDRPQPAPMLGQSGPTTTPAPPQQAQRTLPSQQTTGNRQRGAPGAAAGETGASMTQSESDFFLSQIQRAWVLDFDAPRFADIRIFGRYRVLADGMLAPPFGKDDPWDMRKMVENWDRIANDPRPEAAAFRTAVETFLRAMRLAQPLKMPPNAEGYPKVLELNFRVGDL</sequence>
<evidence type="ECO:0000313" key="4">
    <source>
        <dbReference type="Proteomes" id="UP000317496"/>
    </source>
</evidence>
<dbReference type="EMBL" id="CP041636">
    <property type="protein sequence ID" value="QDO95772.1"/>
    <property type="molecule type" value="Genomic_DNA"/>
</dbReference>